<dbReference type="PANTHER" id="PTHR37486">
    <property type="entry name" value="STRINGENT STARVATION PROTEIN B"/>
    <property type="match status" value="1"/>
</dbReference>
<dbReference type="GO" id="GO:0005829">
    <property type="term" value="C:cytosol"/>
    <property type="evidence" value="ECO:0007669"/>
    <property type="project" value="TreeGrafter"/>
</dbReference>
<dbReference type="InterPro" id="IPR036760">
    <property type="entry name" value="SspB-like_sf"/>
</dbReference>
<dbReference type="AlphaFoldDB" id="A0A6S5RQB8"/>
<gene>
    <name evidence="2" type="primary">sspB</name>
    <name evidence="3" type="ORF">GO594_05010</name>
    <name evidence="2" type="ORF">WP8S17C03_12240</name>
</gene>
<reference evidence="3 4" key="2">
    <citation type="submission" date="2019-12" db="EMBL/GenBank/DDBJ databases">
        <title>Draft genome sequence of Pseudomonas otitidis recovered from a chicken carcass.</title>
        <authorList>
            <person name="Vieira T.R."/>
            <person name="Oliviera E.F.C."/>
            <person name="Silva N.M.V."/>
            <person name="Sambrano G.E."/>
            <person name="Cibulski S.P."/>
            <person name="Cardoso M.R.I."/>
        </authorList>
    </citation>
    <scope>NUCLEOTIDE SEQUENCE [LARGE SCALE GENOMIC DNA]</scope>
    <source>
        <strain evidence="3 4">25_K</strain>
    </source>
</reference>
<keyword evidence="3" id="KW-0645">Protease</keyword>
<dbReference type="PIRSF" id="PIRSF005276">
    <property type="entry name" value="SspB"/>
    <property type="match status" value="1"/>
</dbReference>
<sequence length="141" mass="14899">MKSSRPYLVRALYEWIVDNDCTPHLLVNAEHAGVRVPPGYASDGQIVLNVSPSAVRHLHMDNEAVSFEGRFGGVAHSLYIPSAAVMAIYARENGQGMVFDLESPVMDEGDGPEDDGPSGDGAPPSSGGGRPAGRPSLKVVK</sequence>
<dbReference type="RefSeq" id="WP_044409598.1">
    <property type="nucleotide sequence ID" value="NZ_AP022213.1"/>
</dbReference>
<dbReference type="GO" id="GO:0008233">
    <property type="term" value="F:peptidase activity"/>
    <property type="evidence" value="ECO:0007669"/>
    <property type="project" value="UniProtKB-KW"/>
</dbReference>
<dbReference type="SUPFAM" id="SSF101738">
    <property type="entry name" value="SspB-like"/>
    <property type="match status" value="1"/>
</dbReference>
<organism evidence="2 5">
    <name type="scientific">Metapseudomonas otitidis</name>
    <dbReference type="NCBI Taxonomy" id="319939"/>
    <lineage>
        <taxon>Bacteria</taxon>
        <taxon>Pseudomonadati</taxon>
        <taxon>Pseudomonadota</taxon>
        <taxon>Gammaproteobacteria</taxon>
        <taxon>Pseudomonadales</taxon>
        <taxon>Pseudomonadaceae</taxon>
        <taxon>Metapseudomonas</taxon>
    </lineage>
</organism>
<evidence type="ECO:0000313" key="5">
    <source>
        <dbReference type="Proteomes" id="UP000515591"/>
    </source>
</evidence>
<dbReference type="EMBL" id="WTFN01000008">
    <property type="protein sequence ID" value="MWK55321.1"/>
    <property type="molecule type" value="Genomic_DNA"/>
</dbReference>
<dbReference type="PANTHER" id="PTHR37486:SF1">
    <property type="entry name" value="STRINGENT STARVATION PROTEIN B"/>
    <property type="match status" value="1"/>
</dbReference>
<dbReference type="EMBL" id="AP022213">
    <property type="protein sequence ID" value="BBT15175.1"/>
    <property type="molecule type" value="Genomic_DNA"/>
</dbReference>
<evidence type="ECO:0000256" key="1">
    <source>
        <dbReference type="SAM" id="MobiDB-lite"/>
    </source>
</evidence>
<dbReference type="GO" id="GO:0045732">
    <property type="term" value="P:positive regulation of protein catabolic process"/>
    <property type="evidence" value="ECO:0007669"/>
    <property type="project" value="TreeGrafter"/>
</dbReference>
<protein>
    <submittedName>
        <fullName evidence="3">ClpXP protease specificity-enhancing factor</fullName>
    </submittedName>
    <submittedName>
        <fullName evidence="2">Stringent starvation protein B</fullName>
    </submittedName>
</protein>
<feature type="compositionally biased region" description="Low complexity" evidence="1">
    <location>
        <begin position="132"/>
        <end position="141"/>
    </location>
</feature>
<evidence type="ECO:0000313" key="4">
    <source>
        <dbReference type="Proteomes" id="UP000461288"/>
    </source>
</evidence>
<keyword evidence="3" id="KW-0378">Hydrolase</keyword>
<accession>A0A6S5RQB8</accession>
<dbReference type="GO" id="GO:0006508">
    <property type="term" value="P:proteolysis"/>
    <property type="evidence" value="ECO:0007669"/>
    <property type="project" value="UniProtKB-KW"/>
</dbReference>
<feature type="compositionally biased region" description="Acidic residues" evidence="1">
    <location>
        <begin position="105"/>
        <end position="117"/>
    </location>
</feature>
<name>A0A6S5RQB8_9GAMM</name>
<dbReference type="Proteomes" id="UP000515591">
    <property type="component" value="Chromosome"/>
</dbReference>
<evidence type="ECO:0000313" key="2">
    <source>
        <dbReference type="EMBL" id="BBT15175.1"/>
    </source>
</evidence>
<proteinExistence type="predicted"/>
<dbReference type="Pfam" id="PF04386">
    <property type="entry name" value="SspB"/>
    <property type="match status" value="1"/>
</dbReference>
<dbReference type="Gene3D" id="2.30.30.220">
    <property type="entry name" value="SspB-like"/>
    <property type="match status" value="1"/>
</dbReference>
<feature type="region of interest" description="Disordered" evidence="1">
    <location>
        <begin position="99"/>
        <end position="141"/>
    </location>
</feature>
<dbReference type="NCBIfam" id="NF008764">
    <property type="entry name" value="PRK11798.1-4"/>
    <property type="match status" value="1"/>
</dbReference>
<dbReference type="NCBIfam" id="NF008769">
    <property type="entry name" value="PRK11798.2-5"/>
    <property type="match status" value="1"/>
</dbReference>
<dbReference type="InterPro" id="IPR007481">
    <property type="entry name" value="SspB"/>
</dbReference>
<evidence type="ECO:0000313" key="3">
    <source>
        <dbReference type="EMBL" id="MWK55321.1"/>
    </source>
</evidence>
<dbReference type="Proteomes" id="UP000461288">
    <property type="component" value="Unassembled WGS sequence"/>
</dbReference>
<reference evidence="2 5" key="1">
    <citation type="submission" date="2019-12" db="EMBL/GenBank/DDBJ databases">
        <title>complete genome sequences of Pseudomonas otitidis str. WP8-S17-CRE-03 isolated from wastewater treatment plant effluent.</title>
        <authorList>
            <person name="Sekizuka T."/>
            <person name="Itokawa K."/>
            <person name="Yatsu K."/>
            <person name="Inamine Y."/>
            <person name="Kuroda M."/>
        </authorList>
    </citation>
    <scope>NUCLEOTIDE SEQUENCE [LARGE SCALE GENOMIC DNA]</scope>
    <source>
        <strain evidence="2 5">WP8-S17-CRE-03</strain>
    </source>
</reference>
<dbReference type="GO" id="GO:0005840">
    <property type="term" value="C:ribosome"/>
    <property type="evidence" value="ECO:0007669"/>
    <property type="project" value="TreeGrafter"/>
</dbReference>